<organism evidence="1 2">
    <name type="scientific">Flammeovirga pacifica</name>
    <dbReference type="NCBI Taxonomy" id="915059"/>
    <lineage>
        <taxon>Bacteria</taxon>
        <taxon>Pseudomonadati</taxon>
        <taxon>Bacteroidota</taxon>
        <taxon>Cytophagia</taxon>
        <taxon>Cytophagales</taxon>
        <taxon>Flammeovirgaceae</taxon>
        <taxon>Flammeovirga</taxon>
    </lineage>
</organism>
<proteinExistence type="predicted"/>
<evidence type="ECO:0000313" key="1">
    <source>
        <dbReference type="EMBL" id="OHX68205.1"/>
    </source>
</evidence>
<dbReference type="STRING" id="915059.NH26_18550"/>
<sequence>MKTLWIFLISILFFLPDYANDKLINYNDESLKIYTHESSAGTAAYIFDDNGTVTYVLDFKDGSYYEYPGNYSVSNDIIDIDLKPGKGKNNIGIEMDQLRPKRHHIELQVRSEKELFDNDHFKHGEFQLLENQKAK</sequence>
<gene>
    <name evidence="1" type="ORF">NH26_18550</name>
</gene>
<dbReference type="EMBL" id="JRYR02000001">
    <property type="protein sequence ID" value="OHX68205.1"/>
    <property type="molecule type" value="Genomic_DNA"/>
</dbReference>
<keyword evidence="2" id="KW-1185">Reference proteome</keyword>
<name>A0A1S1Z551_FLAPC</name>
<accession>A0A1S1Z551</accession>
<dbReference type="AlphaFoldDB" id="A0A1S1Z551"/>
<comment type="caution">
    <text evidence="1">The sequence shown here is derived from an EMBL/GenBank/DDBJ whole genome shotgun (WGS) entry which is preliminary data.</text>
</comment>
<dbReference type="OrthoDB" id="981334at2"/>
<protein>
    <submittedName>
        <fullName evidence="1">Uncharacterized protein</fullName>
    </submittedName>
</protein>
<dbReference type="Proteomes" id="UP000179797">
    <property type="component" value="Unassembled WGS sequence"/>
</dbReference>
<dbReference type="RefSeq" id="WP_044223438.1">
    <property type="nucleotide sequence ID" value="NZ_JRYR02000001.1"/>
</dbReference>
<reference evidence="1 2" key="1">
    <citation type="journal article" date="2012" name="Int. J. Syst. Evol. Microbiol.">
        <title>Flammeovirga pacifica sp. nov., isolated from deep-sea sediment.</title>
        <authorList>
            <person name="Xu H."/>
            <person name="Fu Y."/>
            <person name="Yang N."/>
            <person name="Ding Z."/>
            <person name="Lai Q."/>
            <person name="Zeng R."/>
        </authorList>
    </citation>
    <scope>NUCLEOTIDE SEQUENCE [LARGE SCALE GENOMIC DNA]</scope>
    <source>
        <strain evidence="2">DSM 24597 / LMG 26175 / WPAGA1</strain>
    </source>
</reference>
<evidence type="ECO:0000313" key="2">
    <source>
        <dbReference type="Proteomes" id="UP000179797"/>
    </source>
</evidence>